<dbReference type="AlphaFoldDB" id="A0A4C1VXD3"/>
<accession>A0A4C1VXD3</accession>
<dbReference type="Proteomes" id="UP000299102">
    <property type="component" value="Unassembled WGS sequence"/>
</dbReference>
<evidence type="ECO:0000313" key="1">
    <source>
        <dbReference type="EMBL" id="GBP43481.1"/>
    </source>
</evidence>
<dbReference type="EMBL" id="BGZK01000436">
    <property type="protein sequence ID" value="GBP43481.1"/>
    <property type="molecule type" value="Genomic_DNA"/>
</dbReference>
<reference evidence="1 2" key="1">
    <citation type="journal article" date="2019" name="Commun. Biol.">
        <title>The bagworm genome reveals a unique fibroin gene that provides high tensile strength.</title>
        <authorList>
            <person name="Kono N."/>
            <person name="Nakamura H."/>
            <person name="Ohtoshi R."/>
            <person name="Tomita M."/>
            <person name="Numata K."/>
            <person name="Arakawa K."/>
        </authorList>
    </citation>
    <scope>NUCLEOTIDE SEQUENCE [LARGE SCALE GENOMIC DNA]</scope>
</reference>
<name>A0A4C1VXD3_EUMVA</name>
<proteinExistence type="predicted"/>
<organism evidence="1 2">
    <name type="scientific">Eumeta variegata</name>
    <name type="common">Bagworm moth</name>
    <name type="synonym">Eumeta japonica</name>
    <dbReference type="NCBI Taxonomy" id="151549"/>
    <lineage>
        <taxon>Eukaryota</taxon>
        <taxon>Metazoa</taxon>
        <taxon>Ecdysozoa</taxon>
        <taxon>Arthropoda</taxon>
        <taxon>Hexapoda</taxon>
        <taxon>Insecta</taxon>
        <taxon>Pterygota</taxon>
        <taxon>Neoptera</taxon>
        <taxon>Endopterygota</taxon>
        <taxon>Lepidoptera</taxon>
        <taxon>Glossata</taxon>
        <taxon>Ditrysia</taxon>
        <taxon>Tineoidea</taxon>
        <taxon>Psychidae</taxon>
        <taxon>Oiketicinae</taxon>
        <taxon>Eumeta</taxon>
    </lineage>
</organism>
<protein>
    <submittedName>
        <fullName evidence="1">Uncharacterized protein</fullName>
    </submittedName>
</protein>
<sequence>MLVEDGEERDSSLLNNINDFVKKRRMKSNVSKTKVIGNHCPNAAHTGESARCRGRGAVGNRARSLLGCCVQKAAVVIGQGVTFPEKMLAAAPPTSRPDTECDSAYVGTINSFSEPYT</sequence>
<comment type="caution">
    <text evidence="1">The sequence shown here is derived from an EMBL/GenBank/DDBJ whole genome shotgun (WGS) entry which is preliminary data.</text>
</comment>
<evidence type="ECO:0000313" key="2">
    <source>
        <dbReference type="Proteomes" id="UP000299102"/>
    </source>
</evidence>
<keyword evidence="2" id="KW-1185">Reference proteome</keyword>
<gene>
    <name evidence="1" type="ORF">EVAR_16056_1</name>
</gene>